<comment type="caution">
    <text evidence="2">The sequence shown here is derived from an EMBL/GenBank/DDBJ whole genome shotgun (WGS) entry which is preliminary data.</text>
</comment>
<dbReference type="InterPro" id="IPR003409">
    <property type="entry name" value="MORN"/>
</dbReference>
<dbReference type="EMBL" id="CAJJDM010000166">
    <property type="protein sequence ID" value="CAD8114656.1"/>
    <property type="molecule type" value="Genomic_DNA"/>
</dbReference>
<accession>A0A8S1QH61</accession>
<dbReference type="GO" id="GO:0005829">
    <property type="term" value="C:cytosol"/>
    <property type="evidence" value="ECO:0007669"/>
    <property type="project" value="TreeGrafter"/>
</dbReference>
<keyword evidence="3" id="KW-1185">Reference proteome</keyword>
<dbReference type="SMART" id="SM00698">
    <property type="entry name" value="MORN"/>
    <property type="match status" value="2"/>
</dbReference>
<evidence type="ECO:0000313" key="2">
    <source>
        <dbReference type="EMBL" id="CAD8114656.1"/>
    </source>
</evidence>
<dbReference type="AlphaFoldDB" id="A0A8S1QH61"/>
<reference evidence="2" key="1">
    <citation type="submission" date="2021-01" db="EMBL/GenBank/DDBJ databases">
        <authorList>
            <consortium name="Genoscope - CEA"/>
            <person name="William W."/>
        </authorList>
    </citation>
    <scope>NUCLEOTIDE SEQUENCE</scope>
</reference>
<protein>
    <submittedName>
        <fullName evidence="2">Uncharacterized protein</fullName>
    </submittedName>
</protein>
<gene>
    <name evidence="2" type="ORF">PPRIM_AZ9-3.1.T1610007</name>
</gene>
<dbReference type="Proteomes" id="UP000688137">
    <property type="component" value="Unassembled WGS sequence"/>
</dbReference>
<dbReference type="PANTHER" id="PTHR43215:SF14">
    <property type="entry name" value="RADIAL SPOKE HEAD 1 HOMOLOG"/>
    <property type="match status" value="1"/>
</dbReference>
<dbReference type="OMA" id="WEDSIIH"/>
<proteinExistence type="predicted"/>
<dbReference type="Pfam" id="PF02493">
    <property type="entry name" value="MORN"/>
    <property type="match status" value="3"/>
</dbReference>
<evidence type="ECO:0000313" key="3">
    <source>
        <dbReference type="Proteomes" id="UP000688137"/>
    </source>
</evidence>
<dbReference type="PANTHER" id="PTHR43215">
    <property type="entry name" value="RADIAL SPOKE HEAD 1 HOMOLOG"/>
    <property type="match status" value="1"/>
</dbReference>
<sequence length="98" mass="11780">MNGRGIYYWPDGRNYDGEYLNDKKHGFGVYKWNDGRCYEGYWLQGKQHGIGRYMLNDGQSQVGVWENGIRKKWLEGESKIERPKDWDKYVHPKLEDFQ</sequence>
<evidence type="ECO:0000256" key="1">
    <source>
        <dbReference type="ARBA" id="ARBA00022737"/>
    </source>
</evidence>
<name>A0A8S1QH61_PARPR</name>
<keyword evidence="1" id="KW-0677">Repeat</keyword>
<organism evidence="2 3">
    <name type="scientific">Paramecium primaurelia</name>
    <dbReference type="NCBI Taxonomy" id="5886"/>
    <lineage>
        <taxon>Eukaryota</taxon>
        <taxon>Sar</taxon>
        <taxon>Alveolata</taxon>
        <taxon>Ciliophora</taxon>
        <taxon>Intramacronucleata</taxon>
        <taxon>Oligohymenophorea</taxon>
        <taxon>Peniculida</taxon>
        <taxon>Parameciidae</taxon>
        <taxon>Paramecium</taxon>
    </lineage>
</organism>